<sequence>MAVFESDQWSESVRKIIISMAVILALPVSAYAGNANVTLREAISLALERHHLIKAAGFERTAATSEESIKKSRYLPRILMEEGVVASNAPTRVFMMKLDQGRFGASDFEISNLNHPKASNDFSTKLILEQPLFDLSIGQGVEMVKNEEKKRDLLLEGRRQEVAAKVYSAYLEIRRARAYLKATEQALIDAREHQRLAVVRSEAGAGLKSDELRARTFVSEVEQQNITANNNLLLAKMKLTRATAGNAGELLDISDGIDVMHPVMGIDDLKKLALQNRIDMKTMEKDVDKAALGVKMARSAYLPTIYADASYQLNDRDVPFGNDNDSWFVGATLRWELFDGMRRRNEVKKNVALEKAAAEYVDDYRQEVDLQVMESFLRYQEALKKLEVARNSSVDADESVRLLEKRFQNSLATMSELLDAQTALNRARANVIDTENQLALSAADIYLAAGTFLQEVMK</sequence>
<evidence type="ECO:0000256" key="2">
    <source>
        <dbReference type="ARBA" id="ARBA00007613"/>
    </source>
</evidence>
<evidence type="ECO:0000256" key="4">
    <source>
        <dbReference type="ARBA" id="ARBA00022452"/>
    </source>
</evidence>
<dbReference type="Pfam" id="PF02321">
    <property type="entry name" value="OEP"/>
    <property type="match status" value="2"/>
</dbReference>
<dbReference type="Proteomes" id="UP000006695">
    <property type="component" value="Chromosome"/>
</dbReference>
<keyword evidence="4" id="KW-1134">Transmembrane beta strand</keyword>
<dbReference type="PANTHER" id="PTHR30026">
    <property type="entry name" value="OUTER MEMBRANE PROTEIN TOLC"/>
    <property type="match status" value="1"/>
</dbReference>
<keyword evidence="5" id="KW-0812">Transmembrane</keyword>
<dbReference type="GO" id="GO:0015288">
    <property type="term" value="F:porin activity"/>
    <property type="evidence" value="ECO:0007669"/>
    <property type="project" value="TreeGrafter"/>
</dbReference>
<dbReference type="AlphaFoldDB" id="A5G9A5"/>
<dbReference type="PANTHER" id="PTHR30026:SF21">
    <property type="entry name" value="SLR1270 PROTEIN"/>
    <property type="match status" value="1"/>
</dbReference>
<evidence type="ECO:0000256" key="5">
    <source>
        <dbReference type="ARBA" id="ARBA00022692"/>
    </source>
</evidence>
<dbReference type="STRING" id="351605.Gura_4230"/>
<dbReference type="HOGENOM" id="CLU_012817_10_3_7"/>
<evidence type="ECO:0000256" key="7">
    <source>
        <dbReference type="ARBA" id="ARBA00023237"/>
    </source>
</evidence>
<reference evidence="8 9" key="1">
    <citation type="submission" date="2007-05" db="EMBL/GenBank/DDBJ databases">
        <title>Complete sequence of Geobacter uraniireducens Rf4.</title>
        <authorList>
            <consortium name="US DOE Joint Genome Institute"/>
            <person name="Copeland A."/>
            <person name="Lucas S."/>
            <person name="Lapidus A."/>
            <person name="Barry K."/>
            <person name="Detter J.C."/>
            <person name="Glavina del Rio T."/>
            <person name="Hammon N."/>
            <person name="Israni S."/>
            <person name="Dalin E."/>
            <person name="Tice H."/>
            <person name="Pitluck S."/>
            <person name="Chertkov O."/>
            <person name="Brettin T."/>
            <person name="Bruce D."/>
            <person name="Han C."/>
            <person name="Schmutz J."/>
            <person name="Larimer F."/>
            <person name="Land M."/>
            <person name="Hauser L."/>
            <person name="Kyrpides N."/>
            <person name="Mikhailova N."/>
            <person name="Shelobolina E."/>
            <person name="Aklujkar M."/>
            <person name="Lovley D."/>
            <person name="Richardson P."/>
        </authorList>
    </citation>
    <scope>NUCLEOTIDE SEQUENCE [LARGE SCALE GENOMIC DNA]</scope>
    <source>
        <strain evidence="8 9">Rf4</strain>
    </source>
</reference>
<dbReference type="OrthoDB" id="13803at2"/>
<organism evidence="8 9">
    <name type="scientific">Geotalea uraniireducens (strain Rf4)</name>
    <name type="common">Geobacter uraniireducens</name>
    <dbReference type="NCBI Taxonomy" id="351605"/>
    <lineage>
        <taxon>Bacteria</taxon>
        <taxon>Pseudomonadati</taxon>
        <taxon>Thermodesulfobacteriota</taxon>
        <taxon>Desulfuromonadia</taxon>
        <taxon>Geobacterales</taxon>
        <taxon>Geobacteraceae</taxon>
        <taxon>Geotalea</taxon>
    </lineage>
</organism>
<accession>A5G9A5</accession>
<gene>
    <name evidence="8" type="ordered locus">Gura_4230</name>
</gene>
<keyword evidence="7" id="KW-0998">Cell outer membrane</keyword>
<comment type="subcellular location">
    <subcellularLocation>
        <location evidence="1">Cell outer membrane</location>
    </subcellularLocation>
</comment>
<keyword evidence="3" id="KW-0813">Transport</keyword>
<name>A5G9A5_GEOUR</name>
<dbReference type="InterPro" id="IPR003423">
    <property type="entry name" value="OMP_efflux"/>
</dbReference>
<keyword evidence="6" id="KW-0472">Membrane</keyword>
<dbReference type="SUPFAM" id="SSF56954">
    <property type="entry name" value="Outer membrane efflux proteins (OEP)"/>
    <property type="match status" value="1"/>
</dbReference>
<evidence type="ECO:0000256" key="6">
    <source>
        <dbReference type="ARBA" id="ARBA00023136"/>
    </source>
</evidence>
<dbReference type="EMBL" id="CP000698">
    <property type="protein sequence ID" value="ABQ28373.1"/>
    <property type="molecule type" value="Genomic_DNA"/>
</dbReference>
<dbReference type="GO" id="GO:0009279">
    <property type="term" value="C:cell outer membrane"/>
    <property type="evidence" value="ECO:0007669"/>
    <property type="project" value="UniProtKB-SubCell"/>
</dbReference>
<comment type="similarity">
    <text evidence="2">Belongs to the outer membrane factor (OMF) (TC 1.B.17) family.</text>
</comment>
<evidence type="ECO:0000256" key="1">
    <source>
        <dbReference type="ARBA" id="ARBA00004442"/>
    </source>
</evidence>
<evidence type="ECO:0000313" key="9">
    <source>
        <dbReference type="Proteomes" id="UP000006695"/>
    </source>
</evidence>
<evidence type="ECO:0000313" key="8">
    <source>
        <dbReference type="EMBL" id="ABQ28373.1"/>
    </source>
</evidence>
<dbReference type="GO" id="GO:0015562">
    <property type="term" value="F:efflux transmembrane transporter activity"/>
    <property type="evidence" value="ECO:0007669"/>
    <property type="project" value="InterPro"/>
</dbReference>
<dbReference type="KEGG" id="gur:Gura_4230"/>
<protein>
    <submittedName>
        <fullName evidence="8">Outer membrane efflux protein</fullName>
    </submittedName>
</protein>
<keyword evidence="9" id="KW-1185">Reference proteome</keyword>
<evidence type="ECO:0000256" key="3">
    <source>
        <dbReference type="ARBA" id="ARBA00022448"/>
    </source>
</evidence>
<dbReference type="Gene3D" id="1.20.1600.10">
    <property type="entry name" value="Outer membrane efflux proteins (OEP)"/>
    <property type="match status" value="1"/>
</dbReference>
<dbReference type="GO" id="GO:1990281">
    <property type="term" value="C:efflux pump complex"/>
    <property type="evidence" value="ECO:0007669"/>
    <property type="project" value="TreeGrafter"/>
</dbReference>
<dbReference type="InterPro" id="IPR051906">
    <property type="entry name" value="TolC-like"/>
</dbReference>
<proteinExistence type="inferred from homology"/>